<keyword evidence="3" id="KW-1185">Reference proteome</keyword>
<feature type="compositionally biased region" description="Polar residues" evidence="1">
    <location>
        <begin position="139"/>
        <end position="160"/>
    </location>
</feature>
<evidence type="ECO:0000313" key="2">
    <source>
        <dbReference type="EMBL" id="KAF1960769.1"/>
    </source>
</evidence>
<name>A0A6A5UA06_9PLEO</name>
<proteinExistence type="predicted"/>
<dbReference type="Proteomes" id="UP000800035">
    <property type="component" value="Unassembled WGS sequence"/>
</dbReference>
<evidence type="ECO:0000313" key="3">
    <source>
        <dbReference type="Proteomes" id="UP000800035"/>
    </source>
</evidence>
<sequence length="176" mass="18330">MGLLGSCCGDNDNNAPPSRPVSTQSANARRQRQGENASVHASATSRQRTGGEPTPLPTRASVQSPKSARSTKPKRRSTPSTVAGPSNLRSSDRASGASSSNTKAPAPTKPAAQLEQLDFGKSTPYLQSPPPKDARKPINLSSVPSGGISNIQARRNTSGEASEKRQGKIITGGFKK</sequence>
<dbReference type="AlphaFoldDB" id="A0A6A5UA06"/>
<reference evidence="2" key="1">
    <citation type="journal article" date="2020" name="Stud. Mycol.">
        <title>101 Dothideomycetes genomes: a test case for predicting lifestyles and emergence of pathogens.</title>
        <authorList>
            <person name="Haridas S."/>
            <person name="Albert R."/>
            <person name="Binder M."/>
            <person name="Bloem J."/>
            <person name="Labutti K."/>
            <person name="Salamov A."/>
            <person name="Andreopoulos B."/>
            <person name="Baker S."/>
            <person name="Barry K."/>
            <person name="Bills G."/>
            <person name="Bluhm B."/>
            <person name="Cannon C."/>
            <person name="Castanera R."/>
            <person name="Culley D."/>
            <person name="Daum C."/>
            <person name="Ezra D."/>
            <person name="Gonzalez J."/>
            <person name="Henrissat B."/>
            <person name="Kuo A."/>
            <person name="Liang C."/>
            <person name="Lipzen A."/>
            <person name="Lutzoni F."/>
            <person name="Magnuson J."/>
            <person name="Mondo S."/>
            <person name="Nolan M."/>
            <person name="Ohm R."/>
            <person name="Pangilinan J."/>
            <person name="Park H.-J."/>
            <person name="Ramirez L."/>
            <person name="Alfaro M."/>
            <person name="Sun H."/>
            <person name="Tritt A."/>
            <person name="Yoshinaga Y."/>
            <person name="Zwiers L.-H."/>
            <person name="Turgeon B."/>
            <person name="Goodwin S."/>
            <person name="Spatafora J."/>
            <person name="Crous P."/>
            <person name="Grigoriev I."/>
        </authorList>
    </citation>
    <scope>NUCLEOTIDE SEQUENCE</scope>
    <source>
        <strain evidence="2">CBS 675.92</strain>
    </source>
</reference>
<feature type="compositionally biased region" description="Low complexity" evidence="1">
    <location>
        <begin position="93"/>
        <end position="112"/>
    </location>
</feature>
<organism evidence="2 3">
    <name type="scientific">Byssothecium circinans</name>
    <dbReference type="NCBI Taxonomy" id="147558"/>
    <lineage>
        <taxon>Eukaryota</taxon>
        <taxon>Fungi</taxon>
        <taxon>Dikarya</taxon>
        <taxon>Ascomycota</taxon>
        <taxon>Pezizomycotina</taxon>
        <taxon>Dothideomycetes</taxon>
        <taxon>Pleosporomycetidae</taxon>
        <taxon>Pleosporales</taxon>
        <taxon>Massarineae</taxon>
        <taxon>Massarinaceae</taxon>
        <taxon>Byssothecium</taxon>
    </lineage>
</organism>
<feature type="compositionally biased region" description="Polar residues" evidence="1">
    <location>
        <begin position="78"/>
        <end position="88"/>
    </location>
</feature>
<evidence type="ECO:0000256" key="1">
    <source>
        <dbReference type="SAM" id="MobiDB-lite"/>
    </source>
</evidence>
<feature type="compositionally biased region" description="Polar residues" evidence="1">
    <location>
        <begin position="11"/>
        <end position="48"/>
    </location>
</feature>
<accession>A0A6A5UA06</accession>
<feature type="region of interest" description="Disordered" evidence="1">
    <location>
        <begin position="1"/>
        <end position="176"/>
    </location>
</feature>
<protein>
    <submittedName>
        <fullName evidence="2">Uncharacterized protein</fullName>
    </submittedName>
</protein>
<dbReference type="EMBL" id="ML976982">
    <property type="protein sequence ID" value="KAF1960769.1"/>
    <property type="molecule type" value="Genomic_DNA"/>
</dbReference>
<gene>
    <name evidence="2" type="ORF">CC80DRAFT_544164</name>
</gene>